<accession>A0A1Y6D2M6</accession>
<feature type="repeat" description="TPR" evidence="1">
    <location>
        <begin position="127"/>
        <end position="160"/>
    </location>
</feature>
<dbReference type="Pfam" id="PF13181">
    <property type="entry name" value="TPR_8"/>
    <property type="match status" value="2"/>
</dbReference>
<sequence length="919" mass="101073">MKHSLRLLALVAVLGGPGPAFAASGPLIDAARSYIQKHEYKAAVIELKNYLQENPNDAEARMIVGEVYMKLGDGSAAAQSFEKARELKVPKERWIVLLGRSYLMNNDLKLLMERVKPDEDLPNGVRAQVYGLHGVAYLSQGNMDKAQASFDAALKLEPSSSEALLGLALLVAQHGDYKKTLEYAERVLVGDPKNGNAHIIIGEAKRLQGDNQGAVDAFSQGLDSLPNDLRARLGRATAYLSLNKIAEAGKDIAEVRKLAPNHPMGMYLAAVVAFQDGKLQEANELLGKAANLMPEHLPTKLLLGTIAFQQGNYETAENQLGQFVAKLPDNLPAVKLLAATRMKRGRPQEAIQVLKPVEAKAKDDAQFLSLLGSAYLQAKDYEQSNEYLGRAAALDPKAGAIKAQIALGQLAAGKLDEAVTDLKAAVNLDQNLLQADVMLVLALIQQKKYDEAVASANQLHAKMKDDPLPFNLVGAAYYSKGDEAKAVEAWRTALKLKPDYAPAALNLAKVELGHNNTEGAVKVYQTLLEHDPKSVSILVGLAQIEEGRKNYDKMEKYLDDAKEKNPKSPQVAVLLSRLYLQQGKPLRALDTARDGVSNNPDDIDVIHNLGMVQLANDQAATAVGSFRKLVARVPDRPQFRHELAQALYRAGDKSSAIQEWRGMTTDTPDFVPAYISLADYYIQEGKFDDALKLAAELKTKQPKATTGVQLEADIEFARKQYRKALEGYEVAYRTTPNAAVVRRMYQAHTLLGEQPAGFEVLNQWLQANPKDVETWMLLGMGYQEAGKAKEAVAAYEKSYELRSDNPVILNNLIWLYQEMGDPRALPLSEKLLAATENNPEIMDTVGWVYMRNGKLDKAIALLQDAAVHAPQHPLIRIHLAEAMAKQGRKDEARQQLQRLLTENKDFPERAQAQALLQSL</sequence>
<feature type="repeat" description="TPR" evidence="1">
    <location>
        <begin position="467"/>
        <end position="500"/>
    </location>
</feature>
<dbReference type="PROSITE" id="PS50005">
    <property type="entry name" value="TPR"/>
    <property type="match status" value="7"/>
</dbReference>
<gene>
    <name evidence="3" type="ORF">SAMN02949497_4046</name>
</gene>
<dbReference type="Proteomes" id="UP000192923">
    <property type="component" value="Unassembled WGS sequence"/>
</dbReference>
<dbReference type="RefSeq" id="WP_085215505.1">
    <property type="nucleotide sequence ID" value="NZ_FXAM01000001.1"/>
</dbReference>
<proteinExistence type="predicted"/>
<feature type="repeat" description="TPR" evidence="1">
    <location>
        <begin position="161"/>
        <end position="194"/>
    </location>
</feature>
<dbReference type="Pfam" id="PF14559">
    <property type="entry name" value="TPR_19"/>
    <property type="match status" value="3"/>
</dbReference>
<feature type="chain" id="PRO_5012238370" evidence="2">
    <location>
        <begin position="23"/>
        <end position="919"/>
    </location>
</feature>
<name>A0A1Y6D2M6_9GAMM</name>
<dbReference type="PANTHER" id="PTHR12558">
    <property type="entry name" value="CELL DIVISION CYCLE 16,23,27"/>
    <property type="match status" value="1"/>
</dbReference>
<dbReference type="NCBIfam" id="TIGR02917">
    <property type="entry name" value="PEP_TPR_lipo"/>
    <property type="match status" value="1"/>
</dbReference>
<keyword evidence="3" id="KW-0449">Lipoprotein</keyword>
<feature type="repeat" description="TPR" evidence="1">
    <location>
        <begin position="772"/>
        <end position="805"/>
    </location>
</feature>
<evidence type="ECO:0000313" key="4">
    <source>
        <dbReference type="Proteomes" id="UP000192923"/>
    </source>
</evidence>
<feature type="repeat" description="TPR" evidence="1">
    <location>
        <begin position="839"/>
        <end position="872"/>
    </location>
</feature>
<feature type="signal peptide" evidence="2">
    <location>
        <begin position="1"/>
        <end position="22"/>
    </location>
</feature>
<dbReference type="EMBL" id="FXAM01000001">
    <property type="protein sequence ID" value="SMF96640.1"/>
    <property type="molecule type" value="Genomic_DNA"/>
</dbReference>
<dbReference type="PANTHER" id="PTHR12558:SF13">
    <property type="entry name" value="CELL DIVISION CYCLE PROTEIN 27 HOMOLOG"/>
    <property type="match status" value="1"/>
</dbReference>
<organism evidence="3 4">
    <name type="scientific">Methylomagnum ishizawai</name>
    <dbReference type="NCBI Taxonomy" id="1760988"/>
    <lineage>
        <taxon>Bacteria</taxon>
        <taxon>Pseudomonadati</taxon>
        <taxon>Pseudomonadota</taxon>
        <taxon>Gammaproteobacteria</taxon>
        <taxon>Methylococcales</taxon>
        <taxon>Methylococcaceae</taxon>
        <taxon>Methylomagnum</taxon>
    </lineage>
</organism>
<feature type="repeat" description="TPR" evidence="1">
    <location>
        <begin position="365"/>
        <end position="398"/>
    </location>
</feature>
<evidence type="ECO:0000256" key="1">
    <source>
        <dbReference type="PROSITE-ProRule" id="PRU00339"/>
    </source>
</evidence>
<dbReference type="OrthoDB" id="5959200at2"/>
<dbReference type="InterPro" id="IPR011990">
    <property type="entry name" value="TPR-like_helical_dom_sf"/>
</dbReference>
<dbReference type="Pfam" id="PF13432">
    <property type="entry name" value="TPR_16"/>
    <property type="match status" value="4"/>
</dbReference>
<evidence type="ECO:0000256" key="2">
    <source>
        <dbReference type="SAM" id="SignalP"/>
    </source>
</evidence>
<keyword evidence="4" id="KW-1185">Reference proteome</keyword>
<dbReference type="Gene3D" id="1.25.40.10">
    <property type="entry name" value="Tetratricopeptide repeat domain"/>
    <property type="match status" value="5"/>
</dbReference>
<evidence type="ECO:0000313" key="3">
    <source>
        <dbReference type="EMBL" id="SMF96640.1"/>
    </source>
</evidence>
<feature type="repeat" description="TPR" evidence="1">
    <location>
        <begin position="58"/>
        <end position="91"/>
    </location>
</feature>
<dbReference type="SUPFAM" id="SSF48452">
    <property type="entry name" value="TPR-like"/>
    <property type="match status" value="5"/>
</dbReference>
<dbReference type="SMART" id="SM00028">
    <property type="entry name" value="TPR"/>
    <property type="match status" value="19"/>
</dbReference>
<dbReference type="AlphaFoldDB" id="A0A1Y6D2M6"/>
<keyword evidence="1" id="KW-0802">TPR repeat</keyword>
<protein>
    <submittedName>
        <fullName evidence="3">Putative PEP-CTERM system TPR-repeat lipoprotein</fullName>
    </submittedName>
</protein>
<dbReference type="InterPro" id="IPR014266">
    <property type="entry name" value="PEP-CTERM_TPR_PrsT"/>
</dbReference>
<reference evidence="3 4" key="1">
    <citation type="submission" date="2016-12" db="EMBL/GenBank/DDBJ databases">
        <authorList>
            <person name="Song W.-J."/>
            <person name="Kurnit D.M."/>
        </authorList>
    </citation>
    <scope>NUCLEOTIDE SEQUENCE [LARGE SCALE GENOMIC DNA]</scope>
    <source>
        <strain evidence="3 4">175</strain>
    </source>
</reference>
<dbReference type="STRING" id="1760988.SAMN02949497_4046"/>
<keyword evidence="2" id="KW-0732">Signal</keyword>
<dbReference type="InterPro" id="IPR019734">
    <property type="entry name" value="TPR_rpt"/>
</dbReference>